<evidence type="ECO:0000313" key="2">
    <source>
        <dbReference type="EMBL" id="WLD58599.1"/>
    </source>
</evidence>
<protein>
    <submittedName>
        <fullName evidence="2">Beta-propeller domain-containing protein</fullName>
    </submittedName>
</protein>
<dbReference type="PROSITE" id="PS51257">
    <property type="entry name" value="PROKAR_LIPOPROTEIN"/>
    <property type="match status" value="1"/>
</dbReference>
<dbReference type="InterPro" id="IPR019198">
    <property type="entry name" value="Beta_propeller_containing"/>
</dbReference>
<accession>A0AB38YGS5</accession>
<feature type="chain" id="PRO_5044226201" evidence="1">
    <location>
        <begin position="21"/>
        <end position="675"/>
    </location>
</feature>
<dbReference type="EMBL" id="CP101717">
    <property type="protein sequence ID" value="WLD58599.1"/>
    <property type="molecule type" value="Genomic_DNA"/>
</dbReference>
<sequence>MRAFHFTALTTAALVLSACARNDGTDVASADSLSSELSAPDTQVVERMIFPGPDFPEPRDLGPSTLTQVTQPMALERFLKAGLVRAYNEAPPMMIMRTMGMAETTADSAPSAPVSETNTIEQGVDEADRVKYLNDHLYILNQPDVFYPWHPVEGGWRGEREIKPASIQAFSVNPDATHRAQGSFELHPDLVWVNGFYTRGDSLLAVGGRRMPYHGWNEPLYWQNGKVAVEALNVQRPDRIRADWTLTIDGDLVDSRRVDNHLVLVTRFSPSIKGIEYAWNDDEAKARNASLVAATPLKDLLPSMTFNDQHIDPAVLAQGCYLPLDGEWADAGYHTLTQITVIDLDHPEQFTTECAATPINGIYQNREAVYLLDSPDWNSQRSQLHRFDLTTVRPAYYDSYDYDGALGWNNPEFRIREHNNVLTLVTTEYVNDDWWHRLINVAVEPSGFRELAVLPNPRQPERIGKPRENVQGVRLTDDRAFIVTFERTDPLYVIDITRPAEPYMTDAYEETGFSDYLHRVTDDLLVGIGFQANLDGVQTALKVSLYDASVPGDLRSVYDDEWGGRGSWAPVLHNHHALTGLAWPNQPRYRLAFPVMLAEDWNDRQGGVLLYDITTAPAPTWDSQWVPIDSRDQDGWMAVQDARAFFYGDAVHLVWGRELISFPWQNPTAQRRTAW</sequence>
<proteinExistence type="predicted"/>
<gene>
    <name evidence="2" type="ORF">NFC81_02100</name>
</gene>
<dbReference type="Pfam" id="PF09826">
    <property type="entry name" value="Beta_propel"/>
    <property type="match status" value="1"/>
</dbReference>
<name>A0AB38YGS5_9GAMM</name>
<dbReference type="RefSeq" id="WP_304995885.1">
    <property type="nucleotide sequence ID" value="NZ_CP101717.1"/>
</dbReference>
<reference evidence="2" key="1">
    <citation type="submission" date="2022-07" db="EMBL/GenBank/DDBJ databases">
        <title>Complete genome sequence of Salinispirillum sp. LH10-3-1 capable of multiple carbohydrate inversion isolated from a soda lake.</title>
        <authorList>
            <person name="Liu J."/>
            <person name="Zhai Y."/>
            <person name="Zhang H."/>
            <person name="Yang H."/>
            <person name="Qu J."/>
            <person name="Li J."/>
        </authorList>
    </citation>
    <scope>NUCLEOTIDE SEQUENCE</scope>
    <source>
        <strain evidence="2">LH 10-3-1</strain>
    </source>
</reference>
<keyword evidence="1" id="KW-0732">Signal</keyword>
<dbReference type="AlphaFoldDB" id="A0AB38YGS5"/>
<evidence type="ECO:0000256" key="1">
    <source>
        <dbReference type="SAM" id="SignalP"/>
    </source>
</evidence>
<feature type="signal peptide" evidence="1">
    <location>
        <begin position="1"/>
        <end position="20"/>
    </location>
</feature>
<organism evidence="2">
    <name type="scientific">Salinispirillum sp. LH 10-3-1</name>
    <dbReference type="NCBI Taxonomy" id="2952525"/>
    <lineage>
        <taxon>Bacteria</taxon>
        <taxon>Pseudomonadati</taxon>
        <taxon>Pseudomonadota</taxon>
        <taxon>Gammaproteobacteria</taxon>
        <taxon>Oceanospirillales</taxon>
        <taxon>Saccharospirillaceae</taxon>
        <taxon>Salinispirillum</taxon>
    </lineage>
</organism>